<dbReference type="SMART" id="SM00642">
    <property type="entry name" value="Aamy"/>
    <property type="match status" value="1"/>
</dbReference>
<evidence type="ECO:0000256" key="13">
    <source>
        <dbReference type="RuleBase" id="RU003615"/>
    </source>
</evidence>
<comment type="cofactor">
    <cofactor evidence="3">
        <name>chloride</name>
        <dbReference type="ChEBI" id="CHEBI:17996"/>
    </cofactor>
</comment>
<comment type="cofactor">
    <cofactor evidence="2">
        <name>Ca(2+)</name>
        <dbReference type="ChEBI" id="CHEBI:29108"/>
    </cofactor>
</comment>
<evidence type="ECO:0000256" key="6">
    <source>
        <dbReference type="ARBA" id="ARBA00022723"/>
    </source>
</evidence>
<dbReference type="InterPro" id="IPR006046">
    <property type="entry name" value="Alpha_amylase"/>
</dbReference>
<evidence type="ECO:0000256" key="10">
    <source>
        <dbReference type="ARBA" id="ARBA00023277"/>
    </source>
</evidence>
<dbReference type="RefSeq" id="XP_005367977.1">
    <property type="nucleotide sequence ID" value="XM_005367920.1"/>
</dbReference>
<evidence type="ECO:0000256" key="9">
    <source>
        <dbReference type="ARBA" id="ARBA00023214"/>
    </source>
</evidence>
<dbReference type="PRINTS" id="PR00110">
    <property type="entry name" value="ALPHAAMYLASE"/>
</dbReference>
<evidence type="ECO:0000256" key="3">
    <source>
        <dbReference type="ARBA" id="ARBA00001923"/>
    </source>
</evidence>
<dbReference type="Gene3D" id="2.60.40.1180">
    <property type="entry name" value="Golgi alpha-mannosidase II"/>
    <property type="match status" value="1"/>
</dbReference>
<dbReference type="EC" id="3.2.1.1" evidence="5"/>
<evidence type="ECO:0000313" key="18">
    <source>
        <dbReference type="RefSeq" id="XP_005367977.1"/>
    </source>
</evidence>
<evidence type="ECO:0000256" key="11">
    <source>
        <dbReference type="ARBA" id="ARBA00023283"/>
    </source>
</evidence>
<dbReference type="SMART" id="SM00632">
    <property type="entry name" value="Aamy_C"/>
    <property type="match status" value="1"/>
</dbReference>
<dbReference type="GeneID" id="101998837"/>
<evidence type="ECO:0000256" key="2">
    <source>
        <dbReference type="ARBA" id="ARBA00001913"/>
    </source>
</evidence>
<dbReference type="CDD" id="cd11317">
    <property type="entry name" value="AmyAc_bac_euk_AmyA"/>
    <property type="match status" value="1"/>
</dbReference>
<comment type="catalytic activity">
    <reaction evidence="1">
        <text>Endohydrolysis of (1-&gt;4)-alpha-D-glucosidic linkages in polysaccharides containing three or more (1-&gt;4)-alpha-linked D-glucose units.</text>
        <dbReference type="EC" id="3.2.1.1"/>
    </reaction>
</comment>
<dbReference type="Gene3D" id="3.20.20.80">
    <property type="entry name" value="Glycosidases"/>
    <property type="match status" value="2"/>
</dbReference>
<evidence type="ECO:0000256" key="8">
    <source>
        <dbReference type="ARBA" id="ARBA00022837"/>
    </source>
</evidence>
<dbReference type="SUPFAM" id="SSF51445">
    <property type="entry name" value="(Trans)glycosidases"/>
    <property type="match status" value="1"/>
</dbReference>
<evidence type="ECO:0000256" key="4">
    <source>
        <dbReference type="ARBA" id="ARBA00008061"/>
    </source>
</evidence>
<feature type="chain" id="PRO_5045823464" description="alpha-amylase" evidence="14">
    <location>
        <begin position="16"/>
        <end position="453"/>
    </location>
</feature>
<dbReference type="PANTHER" id="PTHR43447">
    <property type="entry name" value="ALPHA-AMYLASE"/>
    <property type="match status" value="1"/>
</dbReference>
<keyword evidence="17" id="KW-1185">Reference proteome</keyword>
<organism evidence="17 18">
    <name type="scientific">Microtus ochrogaster</name>
    <name type="common">Prairie vole</name>
    <dbReference type="NCBI Taxonomy" id="79684"/>
    <lineage>
        <taxon>Eukaryota</taxon>
        <taxon>Metazoa</taxon>
        <taxon>Chordata</taxon>
        <taxon>Craniata</taxon>
        <taxon>Vertebrata</taxon>
        <taxon>Euteleostomi</taxon>
        <taxon>Mammalia</taxon>
        <taxon>Eutheria</taxon>
        <taxon>Euarchontoglires</taxon>
        <taxon>Glires</taxon>
        <taxon>Rodentia</taxon>
        <taxon>Myomorpha</taxon>
        <taxon>Muroidea</taxon>
        <taxon>Cricetidae</taxon>
        <taxon>Arvicolinae</taxon>
        <taxon>Microtus</taxon>
    </lineage>
</organism>
<dbReference type="InterPro" id="IPR006048">
    <property type="entry name" value="A-amylase/branching_C"/>
</dbReference>
<comment type="similarity">
    <text evidence="4 13">Belongs to the glycosyl hydrolase 13 family.</text>
</comment>
<keyword evidence="6" id="KW-0479">Metal-binding</keyword>
<proteinExistence type="inferred from homology"/>
<dbReference type="InterPro" id="IPR013780">
    <property type="entry name" value="Glyco_hydro_b"/>
</dbReference>
<keyword evidence="8" id="KW-0106">Calcium</keyword>
<evidence type="ECO:0000256" key="7">
    <source>
        <dbReference type="ARBA" id="ARBA00022801"/>
    </source>
</evidence>
<dbReference type="InterPro" id="IPR031319">
    <property type="entry name" value="A-amylase_C"/>
</dbReference>
<dbReference type="SUPFAM" id="SSF51011">
    <property type="entry name" value="Glycosyl hydrolase domain"/>
    <property type="match status" value="1"/>
</dbReference>
<evidence type="ECO:0000256" key="12">
    <source>
        <dbReference type="ARBA" id="ARBA00023295"/>
    </source>
</evidence>
<feature type="domain" description="Alpha-amylase C-terminal" evidence="15">
    <location>
        <begin position="364"/>
        <end position="452"/>
    </location>
</feature>
<dbReference type="InterPro" id="IPR017853">
    <property type="entry name" value="GH"/>
</dbReference>
<keyword evidence="12" id="KW-0326">Glycosidase</keyword>
<feature type="signal peptide" evidence="14">
    <location>
        <begin position="1"/>
        <end position="15"/>
    </location>
</feature>
<dbReference type="InterPro" id="IPR006047">
    <property type="entry name" value="GH13_cat_dom"/>
</dbReference>
<keyword evidence="9" id="KW-0868">Chloride</keyword>
<sequence length="453" mass="51252">MKFFLLLSLIGFCWAQYDPHTQCGRTSIVHLFEWRWVDIAKECERYLGPKGFGGVQVSPPNENIVVYNPYRPWWERYQPISYKICTRSGNEEEFRDMVKRCNDVGVRIYVDAVINHMCGAGGGAGTSSTCGSYYDANKRDFPEVPYSAWDFNDGKCDGEIYNYNDAYQVRNCRLVGLLDLALEKDYVRGVVIDLGGEAISSSEYFENGRVTEFKYGAKLGTVIRKWSGEKMAYLKNWGEGWGFVPTDRALVFVDNHDNQRGHGAGGASILTFWDARMYKMAVGFMLAHPYGFTRVMSSYYWERNIQNGQDENDWIGPPNDNGVTKEVTINPDTTCGNGWVCEHRWRQIRNMVAFRNVVNGQPFSNWWDNGSNQVAFGRGNKGFIVFNNDDWALLITLQTGLPAGTYCDVISGDKIDGNCTGIKVYVENDGTAQFSISNCAEDPFIAIHAESKL</sequence>
<keyword evidence="14" id="KW-0732">Signal</keyword>
<keyword evidence="10" id="KW-0119">Carbohydrate metabolism</keyword>
<protein>
    <recommendedName>
        <fullName evidence="5">alpha-amylase</fullName>
        <ecNumber evidence="5">3.2.1.1</ecNumber>
    </recommendedName>
</protein>
<feature type="domain" description="Glycosyl hydrolase family 13 catalytic" evidence="16">
    <location>
        <begin position="26"/>
        <end position="355"/>
    </location>
</feature>
<evidence type="ECO:0000313" key="17">
    <source>
        <dbReference type="Proteomes" id="UP000694915"/>
    </source>
</evidence>
<evidence type="ECO:0000256" key="14">
    <source>
        <dbReference type="SAM" id="SignalP"/>
    </source>
</evidence>
<evidence type="ECO:0000256" key="1">
    <source>
        <dbReference type="ARBA" id="ARBA00000548"/>
    </source>
</evidence>
<keyword evidence="7" id="KW-0378">Hydrolase</keyword>
<dbReference type="Proteomes" id="UP000694915">
    <property type="component" value="Unplaced"/>
</dbReference>
<gene>
    <name evidence="18" type="primary">LOC101998837</name>
</gene>
<evidence type="ECO:0000259" key="16">
    <source>
        <dbReference type="SMART" id="SM00642"/>
    </source>
</evidence>
<reference evidence="18" key="1">
    <citation type="submission" date="2025-08" db="UniProtKB">
        <authorList>
            <consortium name="RefSeq"/>
        </authorList>
    </citation>
    <scope>IDENTIFICATION</scope>
</reference>
<evidence type="ECO:0000259" key="15">
    <source>
        <dbReference type="SMART" id="SM00632"/>
    </source>
</evidence>
<evidence type="ECO:0000256" key="5">
    <source>
        <dbReference type="ARBA" id="ARBA00012595"/>
    </source>
</evidence>
<accession>A0ABM0LKG3</accession>
<keyword evidence="11" id="KW-0873">Pyrrolidone carboxylic acid</keyword>
<name>A0ABM0LKG3_MICOH</name>
<dbReference type="Pfam" id="PF02806">
    <property type="entry name" value="Alpha-amylase_C"/>
    <property type="match status" value="1"/>
</dbReference>